<accession>A0ABX8SLC1</accession>
<evidence type="ECO:0000313" key="4">
    <source>
        <dbReference type="Proteomes" id="UP000824504"/>
    </source>
</evidence>
<feature type="region of interest" description="Disordered" evidence="1">
    <location>
        <begin position="41"/>
        <end position="78"/>
    </location>
</feature>
<evidence type="ECO:0000256" key="1">
    <source>
        <dbReference type="SAM" id="MobiDB-lite"/>
    </source>
</evidence>
<evidence type="ECO:0000313" key="3">
    <source>
        <dbReference type="EMBL" id="QXT63744.1"/>
    </source>
</evidence>
<gene>
    <name evidence="3" type="ORF">KDB89_04510</name>
</gene>
<dbReference type="EMBL" id="CP079216">
    <property type="protein sequence ID" value="QXT63744.1"/>
    <property type="molecule type" value="Genomic_DNA"/>
</dbReference>
<keyword evidence="4" id="KW-1185">Reference proteome</keyword>
<evidence type="ECO:0000259" key="2">
    <source>
        <dbReference type="Pfam" id="PF01610"/>
    </source>
</evidence>
<proteinExistence type="predicted"/>
<sequence>MDPFAGYKTAIDDKLGDATAVLDALHVVKLGTAAIDEVRRRVQQDTLGHRGRTRDRFTGSRPSSAPDGRTSPTSSGSG</sequence>
<protein>
    <submittedName>
        <fullName evidence="3">Transposase</fullName>
    </submittedName>
</protein>
<dbReference type="Pfam" id="PF01610">
    <property type="entry name" value="DDE_Tnp_ISL3"/>
    <property type="match status" value="1"/>
</dbReference>
<dbReference type="InterPro" id="IPR002560">
    <property type="entry name" value="Transposase_DDE"/>
</dbReference>
<feature type="domain" description="Transposase IS204/IS1001/IS1096/IS1165 DDE" evidence="2">
    <location>
        <begin position="1"/>
        <end position="61"/>
    </location>
</feature>
<dbReference type="RefSeq" id="WP_219083671.1">
    <property type="nucleotide sequence ID" value="NZ_CP079216.1"/>
</dbReference>
<dbReference type="Proteomes" id="UP000824504">
    <property type="component" value="Chromosome"/>
</dbReference>
<name>A0ABX8SLC1_9ACTN</name>
<organism evidence="3 4">
    <name type="scientific">Tessaracoccus palaemonis</name>
    <dbReference type="NCBI Taxonomy" id="2829499"/>
    <lineage>
        <taxon>Bacteria</taxon>
        <taxon>Bacillati</taxon>
        <taxon>Actinomycetota</taxon>
        <taxon>Actinomycetes</taxon>
        <taxon>Propionibacteriales</taxon>
        <taxon>Propionibacteriaceae</taxon>
        <taxon>Tessaracoccus</taxon>
    </lineage>
</organism>
<reference evidence="3 4" key="1">
    <citation type="submission" date="2021-07" db="EMBL/GenBank/DDBJ databases">
        <title>complete genome sequencing of Tessaracoccus sp.J1M15.</title>
        <authorList>
            <person name="Bae J.-W."/>
            <person name="Kim D.-y."/>
        </authorList>
    </citation>
    <scope>NUCLEOTIDE SEQUENCE [LARGE SCALE GENOMIC DNA]</scope>
    <source>
        <strain evidence="3 4">J1M15</strain>
    </source>
</reference>